<gene>
    <name evidence="1" type="ORF">CQW23_13484</name>
</gene>
<reference evidence="1 2" key="1">
    <citation type="journal article" date="2017" name="Genome Biol.">
        <title>New reference genome sequences of hot pepper reveal the massive evolution of plant disease-resistance genes by retroduplication.</title>
        <authorList>
            <person name="Kim S."/>
            <person name="Park J."/>
            <person name="Yeom S.I."/>
            <person name="Kim Y.M."/>
            <person name="Seo E."/>
            <person name="Kim K.T."/>
            <person name="Kim M.S."/>
            <person name="Lee J.M."/>
            <person name="Cheong K."/>
            <person name="Shin H.S."/>
            <person name="Kim S.B."/>
            <person name="Han K."/>
            <person name="Lee J."/>
            <person name="Park M."/>
            <person name="Lee H.A."/>
            <person name="Lee H.Y."/>
            <person name="Lee Y."/>
            <person name="Oh S."/>
            <person name="Lee J.H."/>
            <person name="Choi E."/>
            <person name="Choi E."/>
            <person name="Lee S.E."/>
            <person name="Jeon J."/>
            <person name="Kim H."/>
            <person name="Choi G."/>
            <person name="Song H."/>
            <person name="Lee J."/>
            <person name="Lee S.C."/>
            <person name="Kwon J.K."/>
            <person name="Lee H.Y."/>
            <person name="Koo N."/>
            <person name="Hong Y."/>
            <person name="Kim R.W."/>
            <person name="Kang W.H."/>
            <person name="Huh J.H."/>
            <person name="Kang B.C."/>
            <person name="Yang T.J."/>
            <person name="Lee Y.H."/>
            <person name="Bennetzen J.L."/>
            <person name="Choi D."/>
        </authorList>
    </citation>
    <scope>NUCLEOTIDE SEQUENCE [LARGE SCALE GENOMIC DNA]</scope>
    <source>
        <strain evidence="2">cv. PBC81</strain>
    </source>
</reference>
<accession>A0A2G2WVI7</accession>
<dbReference type="EMBL" id="MLFT02000005">
    <property type="protein sequence ID" value="PHT49276.1"/>
    <property type="molecule type" value="Genomic_DNA"/>
</dbReference>
<dbReference type="OrthoDB" id="1097733at2759"/>
<name>A0A2G2WVI7_CAPBA</name>
<dbReference type="AlphaFoldDB" id="A0A2G2WVI7"/>
<dbReference type="STRING" id="33114.A0A2G2WVI7"/>
<proteinExistence type="predicted"/>
<reference evidence="2" key="2">
    <citation type="journal article" date="2017" name="J. Anim. Genet.">
        <title>Multiple reference genome sequences of hot pepper reveal the massive evolution of plant disease resistance genes by retroduplication.</title>
        <authorList>
            <person name="Kim S."/>
            <person name="Park J."/>
            <person name="Yeom S.-I."/>
            <person name="Kim Y.-M."/>
            <person name="Seo E."/>
            <person name="Kim K.-T."/>
            <person name="Kim M.-S."/>
            <person name="Lee J.M."/>
            <person name="Cheong K."/>
            <person name="Shin H.-S."/>
            <person name="Kim S.-B."/>
            <person name="Han K."/>
            <person name="Lee J."/>
            <person name="Park M."/>
            <person name="Lee H.-A."/>
            <person name="Lee H.-Y."/>
            <person name="Lee Y."/>
            <person name="Oh S."/>
            <person name="Lee J.H."/>
            <person name="Choi E."/>
            <person name="Choi E."/>
            <person name="Lee S.E."/>
            <person name="Jeon J."/>
            <person name="Kim H."/>
            <person name="Choi G."/>
            <person name="Song H."/>
            <person name="Lee J."/>
            <person name="Lee S.-C."/>
            <person name="Kwon J.-K."/>
            <person name="Lee H.-Y."/>
            <person name="Koo N."/>
            <person name="Hong Y."/>
            <person name="Kim R.W."/>
            <person name="Kang W.-H."/>
            <person name="Huh J.H."/>
            <person name="Kang B.-C."/>
            <person name="Yang T.-J."/>
            <person name="Lee Y.-H."/>
            <person name="Bennetzen J.L."/>
            <person name="Choi D."/>
        </authorList>
    </citation>
    <scope>NUCLEOTIDE SEQUENCE [LARGE SCALE GENOMIC DNA]</scope>
    <source>
        <strain evidence="2">cv. PBC81</strain>
    </source>
</reference>
<evidence type="ECO:0000313" key="1">
    <source>
        <dbReference type="EMBL" id="PHT49276.1"/>
    </source>
</evidence>
<organism evidence="1 2">
    <name type="scientific">Capsicum baccatum</name>
    <name type="common">Peruvian pepper</name>
    <dbReference type="NCBI Taxonomy" id="33114"/>
    <lineage>
        <taxon>Eukaryota</taxon>
        <taxon>Viridiplantae</taxon>
        <taxon>Streptophyta</taxon>
        <taxon>Embryophyta</taxon>
        <taxon>Tracheophyta</taxon>
        <taxon>Spermatophyta</taxon>
        <taxon>Magnoliopsida</taxon>
        <taxon>eudicotyledons</taxon>
        <taxon>Gunneridae</taxon>
        <taxon>Pentapetalae</taxon>
        <taxon>asterids</taxon>
        <taxon>lamiids</taxon>
        <taxon>Solanales</taxon>
        <taxon>Solanaceae</taxon>
        <taxon>Solanoideae</taxon>
        <taxon>Capsiceae</taxon>
        <taxon>Capsicum</taxon>
    </lineage>
</organism>
<keyword evidence="2" id="KW-1185">Reference proteome</keyword>
<comment type="caution">
    <text evidence="1">The sequence shown here is derived from an EMBL/GenBank/DDBJ whole genome shotgun (WGS) entry which is preliminary data.</text>
</comment>
<dbReference type="Proteomes" id="UP000224567">
    <property type="component" value="Unassembled WGS sequence"/>
</dbReference>
<protein>
    <submittedName>
        <fullName evidence="1">Uncharacterized protein</fullName>
    </submittedName>
</protein>
<sequence length="176" mass="19430">MVDHRSIPDPSFFFPLIDYEAFFKPEHRVQGFQVIKFLERVSGTQSESVNQALSNEPLCELAISASGPFLKAIGMGIMAKELNSPCVIELFEGVEFEARNARSEGFTAPWASCPRVKENTHSESGSWGTATQSGFDVTSISNGDDMLQQPEFRVSGFPFHMGATMQEAEDFIHVGT</sequence>
<evidence type="ECO:0000313" key="2">
    <source>
        <dbReference type="Proteomes" id="UP000224567"/>
    </source>
</evidence>